<organism evidence="1 2">
    <name type="scientific">Auriscalpium vulgare</name>
    <dbReference type="NCBI Taxonomy" id="40419"/>
    <lineage>
        <taxon>Eukaryota</taxon>
        <taxon>Fungi</taxon>
        <taxon>Dikarya</taxon>
        <taxon>Basidiomycota</taxon>
        <taxon>Agaricomycotina</taxon>
        <taxon>Agaricomycetes</taxon>
        <taxon>Russulales</taxon>
        <taxon>Auriscalpiaceae</taxon>
        <taxon>Auriscalpium</taxon>
    </lineage>
</organism>
<reference evidence="1" key="1">
    <citation type="submission" date="2021-02" db="EMBL/GenBank/DDBJ databases">
        <authorList>
            <consortium name="DOE Joint Genome Institute"/>
            <person name="Ahrendt S."/>
            <person name="Looney B.P."/>
            <person name="Miyauchi S."/>
            <person name="Morin E."/>
            <person name="Drula E."/>
            <person name="Courty P.E."/>
            <person name="Chicoki N."/>
            <person name="Fauchery L."/>
            <person name="Kohler A."/>
            <person name="Kuo A."/>
            <person name="Labutti K."/>
            <person name="Pangilinan J."/>
            <person name="Lipzen A."/>
            <person name="Riley R."/>
            <person name="Andreopoulos W."/>
            <person name="He G."/>
            <person name="Johnson J."/>
            <person name="Barry K.W."/>
            <person name="Grigoriev I.V."/>
            <person name="Nagy L."/>
            <person name="Hibbett D."/>
            <person name="Henrissat B."/>
            <person name="Matheny P.B."/>
            <person name="Labbe J."/>
            <person name="Martin F."/>
        </authorList>
    </citation>
    <scope>NUCLEOTIDE SEQUENCE</scope>
    <source>
        <strain evidence="1">FP105234-sp</strain>
    </source>
</reference>
<reference evidence="1" key="2">
    <citation type="journal article" date="2022" name="New Phytol.">
        <title>Evolutionary transition to the ectomycorrhizal habit in the genomes of a hyperdiverse lineage of mushroom-forming fungi.</title>
        <authorList>
            <person name="Looney B."/>
            <person name="Miyauchi S."/>
            <person name="Morin E."/>
            <person name="Drula E."/>
            <person name="Courty P.E."/>
            <person name="Kohler A."/>
            <person name="Kuo A."/>
            <person name="LaButti K."/>
            <person name="Pangilinan J."/>
            <person name="Lipzen A."/>
            <person name="Riley R."/>
            <person name="Andreopoulos W."/>
            <person name="He G."/>
            <person name="Johnson J."/>
            <person name="Nolan M."/>
            <person name="Tritt A."/>
            <person name="Barry K.W."/>
            <person name="Grigoriev I.V."/>
            <person name="Nagy L.G."/>
            <person name="Hibbett D."/>
            <person name="Henrissat B."/>
            <person name="Matheny P.B."/>
            <person name="Labbe J."/>
            <person name="Martin F.M."/>
        </authorList>
    </citation>
    <scope>NUCLEOTIDE SEQUENCE</scope>
    <source>
        <strain evidence="1">FP105234-sp</strain>
    </source>
</reference>
<keyword evidence="2" id="KW-1185">Reference proteome</keyword>
<sequence>MPAYFSWPLAASALLVLFIVSRVSKLIHNIKLSGGLPGWKIPFPPLGLPGAVLPTTWWNPGIRWTWTWRASAYKDLKSELIALVPFMVGQTTVYTNSIEIARQVVAGGVQSPWIKTEETSKGVIAWGINLISSEKETWRRHRRIMGPAFNATTYGLVWAETARVFRDMAAAEGWDAQNTVSVRAVQDYTFKLALLVISTCGFGWSFAWDEPPMNEDGTMGIQKALNVYTTNILLLVIAPEWAFKLPIAKLQEYYRARETLSEYMAKQIADRKDEIHGEVEGAAKRQDVFSLLVRANEDDGKLKLDDTTLGFLSIYPDIQKELYDEIVSVVGDREPMVEDFGKLEKVLASFCEAMRLYPAGYVMIREAIEDTVLNVPNEGGQPGTRPLPVQKGLRVVVDMVGVQYNPRYFPDPEKYDPTRWYGVSIESEALTAFSVGPRTCLGRKFAATEAVCFLTFLLRDWHVSPSLRPGETGEQWRARVMGTTFGLTLGVESVPVTLTRRRPLPV</sequence>
<accession>A0ACB8RZC5</accession>
<gene>
    <name evidence="1" type="ORF">FA95DRAFT_1604586</name>
</gene>
<protein>
    <submittedName>
        <fullName evidence="1">Cytochrome P450</fullName>
    </submittedName>
</protein>
<comment type="caution">
    <text evidence="1">The sequence shown here is derived from an EMBL/GenBank/DDBJ whole genome shotgun (WGS) entry which is preliminary data.</text>
</comment>
<proteinExistence type="predicted"/>
<evidence type="ECO:0000313" key="2">
    <source>
        <dbReference type="Proteomes" id="UP000814033"/>
    </source>
</evidence>
<evidence type="ECO:0000313" key="1">
    <source>
        <dbReference type="EMBL" id="KAI0049197.1"/>
    </source>
</evidence>
<name>A0ACB8RZC5_9AGAM</name>
<dbReference type="Proteomes" id="UP000814033">
    <property type="component" value="Unassembled WGS sequence"/>
</dbReference>
<dbReference type="EMBL" id="MU275876">
    <property type="protein sequence ID" value="KAI0049197.1"/>
    <property type="molecule type" value="Genomic_DNA"/>
</dbReference>